<evidence type="ECO:0000256" key="4">
    <source>
        <dbReference type="ARBA" id="ARBA00023136"/>
    </source>
</evidence>
<comment type="caution">
    <text evidence="7">The sequence shown here is derived from an EMBL/GenBank/DDBJ whole genome shotgun (WGS) entry which is preliminary data.</text>
</comment>
<feature type="domain" description="Sodium/calcium exchanger membrane region" evidence="6">
    <location>
        <begin position="6"/>
        <end position="141"/>
    </location>
</feature>
<dbReference type="InterPro" id="IPR004837">
    <property type="entry name" value="NaCa_Exmemb"/>
</dbReference>
<proteinExistence type="predicted"/>
<feature type="domain" description="Sodium/calcium exchanger membrane region" evidence="6">
    <location>
        <begin position="166"/>
        <end position="304"/>
    </location>
</feature>
<organism evidence="7 8">
    <name type="scientific">Candidatus Amunia macphersoniae</name>
    <dbReference type="NCBI Taxonomy" id="3127014"/>
    <lineage>
        <taxon>Bacteria</taxon>
        <taxon>Bacillati</taxon>
        <taxon>Candidatus Dormiibacterota</taxon>
        <taxon>Candidatus Dormibacteria</taxon>
        <taxon>Candidatus Aeolococcales</taxon>
        <taxon>Candidatus Aeolococcaceae</taxon>
        <taxon>Candidatus Amunia</taxon>
    </lineage>
</organism>
<dbReference type="Gene3D" id="1.20.1420.30">
    <property type="entry name" value="NCX, central ion-binding region"/>
    <property type="match status" value="1"/>
</dbReference>
<feature type="transmembrane region" description="Helical" evidence="5">
    <location>
        <begin position="163"/>
        <end position="181"/>
    </location>
</feature>
<feature type="transmembrane region" description="Helical" evidence="5">
    <location>
        <begin position="232"/>
        <end position="253"/>
    </location>
</feature>
<evidence type="ECO:0000313" key="8">
    <source>
        <dbReference type="Proteomes" id="UP000614410"/>
    </source>
</evidence>
<feature type="transmembrane region" description="Helical" evidence="5">
    <location>
        <begin position="289"/>
        <end position="308"/>
    </location>
</feature>
<feature type="transmembrane region" description="Helical" evidence="5">
    <location>
        <begin position="68"/>
        <end position="94"/>
    </location>
</feature>
<keyword evidence="3 5" id="KW-1133">Transmembrane helix</keyword>
<feature type="transmembrane region" description="Helical" evidence="5">
    <location>
        <begin position="265"/>
        <end position="282"/>
    </location>
</feature>
<dbReference type="GO" id="GO:0016020">
    <property type="term" value="C:membrane"/>
    <property type="evidence" value="ECO:0007669"/>
    <property type="project" value="UniProtKB-SubCell"/>
</dbReference>
<evidence type="ECO:0000313" key="7">
    <source>
        <dbReference type="EMBL" id="MBJ7608919.1"/>
    </source>
</evidence>
<evidence type="ECO:0000256" key="2">
    <source>
        <dbReference type="ARBA" id="ARBA00022692"/>
    </source>
</evidence>
<keyword evidence="2 5" id="KW-0812">Transmembrane</keyword>
<evidence type="ECO:0000259" key="6">
    <source>
        <dbReference type="Pfam" id="PF01699"/>
    </source>
</evidence>
<evidence type="ECO:0000256" key="3">
    <source>
        <dbReference type="ARBA" id="ARBA00022989"/>
    </source>
</evidence>
<dbReference type="GO" id="GO:0055085">
    <property type="term" value="P:transmembrane transport"/>
    <property type="evidence" value="ECO:0007669"/>
    <property type="project" value="InterPro"/>
</dbReference>
<feature type="transmembrane region" description="Helical" evidence="5">
    <location>
        <begin position="101"/>
        <end position="119"/>
    </location>
</feature>
<protein>
    <recommendedName>
        <fullName evidence="6">Sodium/calcium exchanger membrane region domain-containing protein</fullName>
    </recommendedName>
</protein>
<keyword evidence="4 5" id="KW-0472">Membrane</keyword>
<sequence>MSAVASVAAFLVGVILVVIATERLLDGLVGAARLLRVAPFVASALLSGLEAENVAVGLAAGSRGDAEIALGTAFGGAIFLVCFALGIGALIAPLRVSLPQGIPRLLAAMPLLAGVSLIGGSTSRLAGLALLVGFALAMTYLVRAARGHRFLETEGVDDATRPTWMIVLFTVGGITVVTIGGELVASGAAGVIATFGVPALLMGMVVTPAAIEAEEVIRQVIPTRRGHPDVAAGNAVGTVVYFLLFNLGLIALLTPVPVPRLTRLLDWPALVVACAVAATFLARGRLGRVEGGVLVGLGVGYVIAHLMLR</sequence>
<gene>
    <name evidence="7" type="ORF">JF887_05750</name>
</gene>
<comment type="subcellular location">
    <subcellularLocation>
        <location evidence="1">Membrane</location>
        <topology evidence="1">Multi-pass membrane protein</topology>
    </subcellularLocation>
</comment>
<feature type="transmembrane region" description="Helical" evidence="5">
    <location>
        <begin position="125"/>
        <end position="142"/>
    </location>
</feature>
<evidence type="ECO:0000256" key="5">
    <source>
        <dbReference type="SAM" id="Phobius"/>
    </source>
</evidence>
<feature type="transmembrane region" description="Helical" evidence="5">
    <location>
        <begin position="187"/>
        <end position="211"/>
    </location>
</feature>
<reference evidence="7 8" key="1">
    <citation type="submission" date="2020-10" db="EMBL/GenBank/DDBJ databases">
        <title>Ca. Dormibacterota MAGs.</title>
        <authorList>
            <person name="Montgomery K."/>
        </authorList>
    </citation>
    <scope>NUCLEOTIDE SEQUENCE [LARGE SCALE GENOMIC DNA]</scope>
    <source>
        <strain evidence="7">Mitchell_Peninsula_5</strain>
    </source>
</reference>
<dbReference type="EMBL" id="JAEKNN010000026">
    <property type="protein sequence ID" value="MBJ7608919.1"/>
    <property type="molecule type" value="Genomic_DNA"/>
</dbReference>
<dbReference type="AlphaFoldDB" id="A0A934NJ51"/>
<evidence type="ECO:0000256" key="1">
    <source>
        <dbReference type="ARBA" id="ARBA00004141"/>
    </source>
</evidence>
<dbReference type="Proteomes" id="UP000614410">
    <property type="component" value="Unassembled WGS sequence"/>
</dbReference>
<accession>A0A934NJ51</accession>
<dbReference type="InterPro" id="IPR044880">
    <property type="entry name" value="NCX_ion-bd_dom_sf"/>
</dbReference>
<dbReference type="Pfam" id="PF01699">
    <property type="entry name" value="Na_Ca_ex"/>
    <property type="match status" value="2"/>
</dbReference>
<name>A0A934NJ51_9BACT</name>